<dbReference type="SUPFAM" id="SSF52266">
    <property type="entry name" value="SGNH hydrolase"/>
    <property type="match status" value="1"/>
</dbReference>
<dbReference type="InterPro" id="IPR036514">
    <property type="entry name" value="SGNH_hydro_sf"/>
</dbReference>
<feature type="domain" description="SGNH hydrolase-type esterase" evidence="3">
    <location>
        <begin position="33"/>
        <end position="228"/>
    </location>
</feature>
<evidence type="ECO:0000259" key="3">
    <source>
        <dbReference type="Pfam" id="PF13472"/>
    </source>
</evidence>
<keyword evidence="5" id="KW-1185">Reference proteome</keyword>
<evidence type="ECO:0000313" key="5">
    <source>
        <dbReference type="Proteomes" id="UP000244168"/>
    </source>
</evidence>
<sequence length="263" mass="29770">MKNRTSLKIIIPAALCLLAFTLKQPLKNKVYLIGDSTVCDQPIDRYPVTGWGTPFANYFDKTISVDNRAKGGRSSRTFIEENRWQPIVDSLKPGDFVLMQFGHNDEAKEPEYAARYTSVPDYKKNLTKFINETRGKQAFPILVTPVSRRVFKGGQAQETHTEYTAAVFEVGKQLNVPVIDLDKKSRELYQQMGEEDSKLLFMELDSAEHPIYPKGRHDNTHFTDYGARIMAQFVLNDIKAQHLPLAERIVNGSNASTVSPQAK</sequence>
<comment type="similarity">
    <text evidence="1">Belongs to the 'GDSL' lipolytic enzyme family.</text>
</comment>
<dbReference type="Gene3D" id="3.40.50.1110">
    <property type="entry name" value="SGNH hydrolase"/>
    <property type="match status" value="1"/>
</dbReference>
<dbReference type="OrthoDB" id="9807041at2"/>
<keyword evidence="2" id="KW-0378">Hydrolase</keyword>
<dbReference type="Pfam" id="PF13472">
    <property type="entry name" value="Lipase_GDSL_2"/>
    <property type="match status" value="1"/>
</dbReference>
<dbReference type="PANTHER" id="PTHR43695:SF1">
    <property type="entry name" value="RHAMNOGALACTURONAN ACETYLESTERASE"/>
    <property type="match status" value="1"/>
</dbReference>
<evidence type="ECO:0000313" key="4">
    <source>
        <dbReference type="EMBL" id="PTQ92703.1"/>
    </source>
</evidence>
<proteinExistence type="inferred from homology"/>
<dbReference type="CDD" id="cd01821">
    <property type="entry name" value="Rhamnogalacturan_acetylesterase_like"/>
    <property type="match status" value="1"/>
</dbReference>
<protein>
    <submittedName>
        <fullName evidence="4">Lysophospholipase L1-like esterase</fullName>
    </submittedName>
</protein>
<dbReference type="InterPro" id="IPR013830">
    <property type="entry name" value="SGNH_hydro"/>
</dbReference>
<dbReference type="PANTHER" id="PTHR43695">
    <property type="entry name" value="PUTATIVE (AFU_ORTHOLOGUE AFUA_2G17250)-RELATED"/>
    <property type="match status" value="1"/>
</dbReference>
<dbReference type="Proteomes" id="UP000244168">
    <property type="component" value="Unassembled WGS sequence"/>
</dbReference>
<accession>A0A2T5J4W7</accession>
<dbReference type="RefSeq" id="WP_107831505.1">
    <property type="nucleotide sequence ID" value="NZ_CP160205.1"/>
</dbReference>
<name>A0A2T5J4W7_9SPHI</name>
<organism evidence="4 5">
    <name type="scientific">Mucilaginibacter yixingensis</name>
    <dbReference type="NCBI Taxonomy" id="1295612"/>
    <lineage>
        <taxon>Bacteria</taxon>
        <taxon>Pseudomonadati</taxon>
        <taxon>Bacteroidota</taxon>
        <taxon>Sphingobacteriia</taxon>
        <taxon>Sphingobacteriales</taxon>
        <taxon>Sphingobacteriaceae</taxon>
        <taxon>Mucilaginibacter</taxon>
    </lineage>
</organism>
<dbReference type="AlphaFoldDB" id="A0A2T5J4W7"/>
<evidence type="ECO:0000256" key="1">
    <source>
        <dbReference type="ARBA" id="ARBA00008668"/>
    </source>
</evidence>
<dbReference type="GO" id="GO:0016788">
    <property type="term" value="F:hydrolase activity, acting on ester bonds"/>
    <property type="evidence" value="ECO:0007669"/>
    <property type="project" value="UniProtKB-ARBA"/>
</dbReference>
<dbReference type="EMBL" id="QAOQ01000011">
    <property type="protein sequence ID" value="PTQ92703.1"/>
    <property type="molecule type" value="Genomic_DNA"/>
</dbReference>
<reference evidence="4 5" key="1">
    <citation type="submission" date="2018-04" db="EMBL/GenBank/DDBJ databases">
        <title>Genomic Encyclopedia of Archaeal and Bacterial Type Strains, Phase II (KMG-II): from individual species to whole genera.</title>
        <authorList>
            <person name="Goeker M."/>
        </authorList>
    </citation>
    <scope>NUCLEOTIDE SEQUENCE [LARGE SCALE GENOMIC DNA]</scope>
    <source>
        <strain evidence="4 5">DSM 26809</strain>
    </source>
</reference>
<comment type="caution">
    <text evidence="4">The sequence shown here is derived from an EMBL/GenBank/DDBJ whole genome shotgun (WGS) entry which is preliminary data.</text>
</comment>
<evidence type="ECO:0000256" key="2">
    <source>
        <dbReference type="ARBA" id="ARBA00022801"/>
    </source>
</evidence>
<gene>
    <name evidence="4" type="ORF">C8P68_11180</name>
</gene>
<dbReference type="InterPro" id="IPR037459">
    <property type="entry name" value="RhgT-like"/>
</dbReference>